<reference evidence="5 6" key="1">
    <citation type="journal article" date="2019" name="Sci. Rep.">
        <title>Orb-weaving spider Araneus ventricosus genome elucidates the spidroin gene catalogue.</title>
        <authorList>
            <person name="Kono N."/>
            <person name="Nakamura H."/>
            <person name="Ohtoshi R."/>
            <person name="Moran D.A.P."/>
            <person name="Shinohara A."/>
            <person name="Yoshida Y."/>
            <person name="Fujiwara M."/>
            <person name="Mori M."/>
            <person name="Tomita M."/>
            <person name="Arakawa K."/>
        </authorList>
    </citation>
    <scope>NUCLEOTIDE SEQUENCE [LARGE SCALE GENOMIC DNA]</scope>
</reference>
<keyword evidence="4" id="KW-0175">Coiled coil</keyword>
<proteinExistence type="inferred from homology"/>
<dbReference type="SUPFAM" id="SSF53067">
    <property type="entry name" value="Actin-like ATPase domain"/>
    <property type="match status" value="2"/>
</dbReference>
<feature type="coiled-coil region" evidence="4">
    <location>
        <begin position="436"/>
        <end position="467"/>
    </location>
</feature>
<dbReference type="EMBL" id="BGPR01000110">
    <property type="protein sequence ID" value="GBL95238.1"/>
    <property type="molecule type" value="Genomic_DNA"/>
</dbReference>
<dbReference type="GO" id="GO:0005524">
    <property type="term" value="F:ATP binding"/>
    <property type="evidence" value="ECO:0007669"/>
    <property type="project" value="UniProtKB-KW"/>
</dbReference>
<dbReference type="AlphaFoldDB" id="A0A4Y2BT42"/>
<keyword evidence="5" id="KW-0346">Stress response</keyword>
<sequence length="490" mass="54481">MSATPAIGIDLRTTYSCVGVFQHGKVEIIAIDQGNRTTPSVVAFTETDRLIGEPAKSQIAKNPKNTVFNAKRLIGRKSDGPVIQSDIRHWPFAVIDDKDKPKIQVEFKGEKKTFYPEEISSMVLTKMKETAENYLGKAVTSAVVTVPADFNDSQRQATKDAGLEKKTDEDQNALIFDLGVGTFDVSILTIAEGIFEVKATAGDTHLGGENFDARLVDYFAKEFNKKNKKDLTKNDRACETAKRTLSSSTEASIEIDSFLDGIDFNSSITRARFEDINADLFQSTLQHVKKAMADAHMDKSQIHDIVLVDGSTRIPKVQKLVQDFFIGKKLNRSVNVDEAVAYGAAVQAAIVSGDNSAEVQDLLLLDVIPLSVDRLSKEEIGRLLQEAEKYEEKDEKKKAVIEAKNALESYTFNIKVSFEDNKFRYIPSNDEREGLLNNAAETLQCMETNAEATKEDYEREQKELEAVWNPVVQKLYSGMRGSVETAHESP</sequence>
<dbReference type="InterPro" id="IPR029047">
    <property type="entry name" value="HSP70_peptide-bd_sf"/>
</dbReference>
<dbReference type="Gene3D" id="3.30.420.40">
    <property type="match status" value="3"/>
</dbReference>
<evidence type="ECO:0000256" key="1">
    <source>
        <dbReference type="ARBA" id="ARBA00007381"/>
    </source>
</evidence>
<evidence type="ECO:0000256" key="2">
    <source>
        <dbReference type="ARBA" id="ARBA00022741"/>
    </source>
</evidence>
<dbReference type="Gene3D" id="3.30.30.30">
    <property type="match status" value="1"/>
</dbReference>
<organism evidence="5 6">
    <name type="scientific">Araneus ventricosus</name>
    <name type="common">Orbweaver spider</name>
    <name type="synonym">Epeira ventricosa</name>
    <dbReference type="NCBI Taxonomy" id="182803"/>
    <lineage>
        <taxon>Eukaryota</taxon>
        <taxon>Metazoa</taxon>
        <taxon>Ecdysozoa</taxon>
        <taxon>Arthropoda</taxon>
        <taxon>Chelicerata</taxon>
        <taxon>Arachnida</taxon>
        <taxon>Araneae</taxon>
        <taxon>Araneomorphae</taxon>
        <taxon>Entelegynae</taxon>
        <taxon>Araneoidea</taxon>
        <taxon>Araneidae</taxon>
        <taxon>Araneus</taxon>
    </lineage>
</organism>
<dbReference type="Pfam" id="PF00012">
    <property type="entry name" value="HSP70"/>
    <property type="match status" value="2"/>
</dbReference>
<evidence type="ECO:0000256" key="4">
    <source>
        <dbReference type="SAM" id="Coils"/>
    </source>
</evidence>
<dbReference type="InterPro" id="IPR043129">
    <property type="entry name" value="ATPase_NBD"/>
</dbReference>
<dbReference type="GO" id="GO:0140662">
    <property type="term" value="F:ATP-dependent protein folding chaperone"/>
    <property type="evidence" value="ECO:0007669"/>
    <property type="project" value="InterPro"/>
</dbReference>
<gene>
    <name evidence="5" type="primary">Hspa8_0</name>
    <name evidence="5" type="ORF">AVEN_37705_1</name>
</gene>
<evidence type="ECO:0000313" key="5">
    <source>
        <dbReference type="EMBL" id="GBL95238.1"/>
    </source>
</evidence>
<name>A0A4Y2BT42_ARAVE</name>
<dbReference type="Proteomes" id="UP000499080">
    <property type="component" value="Unassembled WGS sequence"/>
</dbReference>
<keyword evidence="3" id="KW-0067">ATP-binding</keyword>
<keyword evidence="2" id="KW-0547">Nucleotide-binding</keyword>
<dbReference type="PANTHER" id="PTHR19375">
    <property type="entry name" value="HEAT SHOCK PROTEIN 70KDA"/>
    <property type="match status" value="1"/>
</dbReference>
<dbReference type="SUPFAM" id="SSF100934">
    <property type="entry name" value="Heat shock protein 70kD (HSP70), C-terminal subdomain"/>
    <property type="match status" value="1"/>
</dbReference>
<evidence type="ECO:0000256" key="3">
    <source>
        <dbReference type="ARBA" id="ARBA00022840"/>
    </source>
</evidence>
<comment type="similarity">
    <text evidence="1">Belongs to the heat shock protein 70 family.</text>
</comment>
<dbReference type="Gene3D" id="1.20.1270.10">
    <property type="match status" value="1"/>
</dbReference>
<dbReference type="Gene3D" id="3.90.640.10">
    <property type="entry name" value="Actin, Chain A, domain 4"/>
    <property type="match status" value="1"/>
</dbReference>
<comment type="caution">
    <text evidence="5">The sequence shown here is derived from an EMBL/GenBank/DDBJ whole genome shotgun (WGS) entry which is preliminary data.</text>
</comment>
<evidence type="ECO:0000313" key="6">
    <source>
        <dbReference type="Proteomes" id="UP000499080"/>
    </source>
</evidence>
<dbReference type="PRINTS" id="PR00301">
    <property type="entry name" value="HEATSHOCK70"/>
</dbReference>
<dbReference type="FunFam" id="3.90.640.10:FF:000002">
    <property type="entry name" value="Heat shock 70 kDa"/>
    <property type="match status" value="1"/>
</dbReference>
<accession>A0A4Y2BT42</accession>
<keyword evidence="6" id="KW-1185">Reference proteome</keyword>
<dbReference type="InterPro" id="IPR013126">
    <property type="entry name" value="Hsp_70_fam"/>
</dbReference>
<dbReference type="Gene3D" id="2.60.34.10">
    <property type="entry name" value="Substrate Binding Domain Of DNAk, Chain A, domain 1"/>
    <property type="match status" value="1"/>
</dbReference>
<protein>
    <submittedName>
        <fullName evidence="5">Heat shock cognate protein</fullName>
    </submittedName>
</protein>
<dbReference type="InterPro" id="IPR029048">
    <property type="entry name" value="HSP70_C_sf"/>
</dbReference>
<dbReference type="OrthoDB" id="6436504at2759"/>